<dbReference type="EMBL" id="CP077093">
    <property type="protein sequence ID" value="QXI29025.1"/>
    <property type="molecule type" value="Genomic_DNA"/>
</dbReference>
<protein>
    <submittedName>
        <fullName evidence="2">PIG-L family deacetylase</fullName>
    </submittedName>
</protein>
<evidence type="ECO:0000256" key="1">
    <source>
        <dbReference type="SAM" id="Phobius"/>
    </source>
</evidence>
<accession>A0A9E6TT94</accession>
<keyword evidence="3" id="KW-1185">Reference proteome</keyword>
<organism evidence="2 3">
    <name type="scientific">Pseudomonas vanderleydeniana</name>
    <dbReference type="NCBI Taxonomy" id="2745495"/>
    <lineage>
        <taxon>Bacteria</taxon>
        <taxon>Pseudomonadati</taxon>
        <taxon>Pseudomonadota</taxon>
        <taxon>Gammaproteobacteria</taxon>
        <taxon>Pseudomonadales</taxon>
        <taxon>Pseudomonadaceae</taxon>
        <taxon>Pseudomonas</taxon>
    </lineage>
</organism>
<dbReference type="SUPFAM" id="SSF102588">
    <property type="entry name" value="LmbE-like"/>
    <property type="match status" value="1"/>
</dbReference>
<dbReference type="RefSeq" id="WP_186683296.1">
    <property type="nucleotide sequence ID" value="NZ_CP077093.1"/>
</dbReference>
<keyword evidence="1" id="KW-1133">Transmembrane helix</keyword>
<dbReference type="InterPro" id="IPR024078">
    <property type="entry name" value="LmbE-like_dom_sf"/>
</dbReference>
<sequence length="467" mass="52485">MSRKQQLLKRHRRNKRLVLLIGLVLLVAVGVLVAWWLPLILAVAAWVAHEAWFADHLFYSPGDDYQYAFPEGSEQLAGRLDGGLLKLDAAPALVGDETLILAIRLKSRWLGRFVDPAVEIRGADASDRQTFERGVSGLRYLNLGGFAPALSAGSLCLRGRFCRLLGEPVLWVFRQPDLRRQRVMVIAPHADDAELAAYGLYSQADEAWIVTLTAGEIEAEHYQAMGLPRAEAARLKGRLRAWDSIAVPRWAGVPQERCVQLGYFCLQLPAMQAAPDQPVASREAGLDDIRLFRQFNSFALPGDQDGAPSWNNLLADLRELLNRARPQVIVLPHPSLDPHPDHICAQAAVMEALQGLEWQPTTLLGYANHLHDNDRWPMGDSGAGVALPPVFDTAQVMQPYCLPLSLEQQRDKAMALGMMHDLQPRAPFKRRVRRLLQRLLALRNPSPYGENEFFRKAVRRHELFWRL</sequence>
<dbReference type="Proteomes" id="UP000634530">
    <property type="component" value="Chromosome"/>
</dbReference>
<keyword evidence="1" id="KW-0472">Membrane</keyword>
<dbReference type="AlphaFoldDB" id="A0A9E6TT94"/>
<gene>
    <name evidence="2" type="ORF">HU752_003395</name>
</gene>
<evidence type="ECO:0000313" key="3">
    <source>
        <dbReference type="Proteomes" id="UP000634530"/>
    </source>
</evidence>
<name>A0A9E6TT94_9PSED</name>
<reference evidence="2 3" key="2">
    <citation type="journal article" date="2021" name="Microorganisms">
        <title>The Ever-Expanding Pseudomonas Genus: Description of 43 New Species and Partition of the Pseudomonas putida Group.</title>
        <authorList>
            <person name="Girard L."/>
            <person name="Lood C."/>
            <person name="Hofte M."/>
            <person name="Vandamme P."/>
            <person name="Rokni-Zadeh H."/>
            <person name="van Noort V."/>
            <person name="Lavigne R."/>
            <person name="De Mot R."/>
        </authorList>
    </citation>
    <scope>NUCLEOTIDE SEQUENCE [LARGE SCALE GENOMIC DNA]</scope>
    <source>
        <strain evidence="2 3">RW8P3</strain>
    </source>
</reference>
<reference evidence="2 3" key="1">
    <citation type="journal article" date="2020" name="Microorganisms">
        <title>Reliable Identification of Environmental Pseudomonas Isolates Using the rpoD Gene.</title>
        <authorList>
            <consortium name="The Broad Institute Genome Sequencing Platform"/>
            <person name="Girard L."/>
            <person name="Lood C."/>
            <person name="Rokni-Zadeh H."/>
            <person name="van Noort V."/>
            <person name="Lavigne R."/>
            <person name="De Mot R."/>
        </authorList>
    </citation>
    <scope>NUCLEOTIDE SEQUENCE [LARGE SCALE GENOMIC DNA]</scope>
    <source>
        <strain evidence="2 3">RW8P3</strain>
    </source>
</reference>
<dbReference type="InterPro" id="IPR003737">
    <property type="entry name" value="GlcNAc_PI_deacetylase-related"/>
</dbReference>
<evidence type="ECO:0000313" key="2">
    <source>
        <dbReference type="EMBL" id="QXI29025.1"/>
    </source>
</evidence>
<keyword evidence="1" id="KW-0812">Transmembrane</keyword>
<feature type="transmembrane region" description="Helical" evidence="1">
    <location>
        <begin position="20"/>
        <end position="48"/>
    </location>
</feature>
<proteinExistence type="predicted"/>
<dbReference type="KEGG" id="pvw:HU752_003395"/>
<dbReference type="Pfam" id="PF02585">
    <property type="entry name" value="PIG-L"/>
    <property type="match status" value="1"/>
</dbReference>
<dbReference type="Gene3D" id="3.40.50.10320">
    <property type="entry name" value="LmbE-like"/>
    <property type="match status" value="1"/>
</dbReference>